<gene>
    <name evidence="2" type="ORF">AHOG_15855</name>
</gene>
<protein>
    <submittedName>
        <fullName evidence="2">Uncharacterized protein</fullName>
    </submittedName>
</protein>
<keyword evidence="3" id="KW-1185">Reference proteome</keyword>
<feature type="region of interest" description="Disordered" evidence="1">
    <location>
        <begin position="1"/>
        <end position="134"/>
    </location>
</feature>
<feature type="compositionally biased region" description="Basic residues" evidence="1">
    <location>
        <begin position="178"/>
        <end position="195"/>
    </location>
</feature>
<feature type="compositionally biased region" description="Basic residues" evidence="1">
    <location>
        <begin position="68"/>
        <end position="84"/>
    </location>
</feature>
<dbReference type="AlphaFoldDB" id="A0A221W5K5"/>
<dbReference type="EMBL" id="CP022521">
    <property type="protein sequence ID" value="ASO20797.1"/>
    <property type="molecule type" value="Genomic_DNA"/>
</dbReference>
<evidence type="ECO:0000313" key="2">
    <source>
        <dbReference type="EMBL" id="ASO20797.1"/>
    </source>
</evidence>
<evidence type="ECO:0000313" key="3">
    <source>
        <dbReference type="Proteomes" id="UP000204221"/>
    </source>
</evidence>
<evidence type="ECO:0000256" key="1">
    <source>
        <dbReference type="SAM" id="MobiDB-lite"/>
    </source>
</evidence>
<reference evidence="2 3" key="1">
    <citation type="submission" date="2017-07" db="EMBL/GenBank/DDBJ databases">
        <title>Complete genome sequence of Actinoalloteichus hoggarensis DSM 45943, type strain of Actinoalloteichus hoggarensis.</title>
        <authorList>
            <person name="Ruckert C."/>
            <person name="Nouioui I."/>
            <person name="Willmese J."/>
            <person name="van Wezel G."/>
            <person name="Klenk H.-P."/>
            <person name="Kalinowski J."/>
            <person name="Zotchev S.B."/>
        </authorList>
    </citation>
    <scope>NUCLEOTIDE SEQUENCE [LARGE SCALE GENOMIC DNA]</scope>
    <source>
        <strain evidence="2 3">DSM 45943</strain>
    </source>
</reference>
<feature type="compositionally biased region" description="Low complexity" evidence="1">
    <location>
        <begin position="243"/>
        <end position="254"/>
    </location>
</feature>
<feature type="compositionally biased region" description="Basic residues" evidence="1">
    <location>
        <begin position="231"/>
        <end position="242"/>
    </location>
</feature>
<organism evidence="2 3">
    <name type="scientific">Actinoalloteichus hoggarensis</name>
    <dbReference type="NCBI Taxonomy" id="1470176"/>
    <lineage>
        <taxon>Bacteria</taxon>
        <taxon>Bacillati</taxon>
        <taxon>Actinomycetota</taxon>
        <taxon>Actinomycetes</taxon>
        <taxon>Pseudonocardiales</taxon>
        <taxon>Pseudonocardiaceae</taxon>
        <taxon>Actinoalloteichus</taxon>
    </lineage>
</organism>
<feature type="compositionally biased region" description="Low complexity" evidence="1">
    <location>
        <begin position="216"/>
        <end position="230"/>
    </location>
</feature>
<accession>A0A221W5K5</accession>
<sequence length="254" mass="27751">MPGRPCRVASPHDAESRSTPYGSMTAPRPGGGTPARRSTIRGAADLDSGRPAPRRPPPPAPRRADRCPRRRLSPRTPPVRRSRPGRPAPSSPGWRCPWCRRGRSWQVATTSAAGSGRRPRRRCGSHGSRLVIRTAPEAHTHTVTWADSVATSAIPASMTELPPSTTWPGSAAGTTEHRRTRPRRFRRGRRFRPRSGRPCADRLGLGVRATDRAGARPRSVPAPRSSPARWPARRSRSRRRSGCPRTSSPSGVRG</sequence>
<name>A0A221W5K5_9PSEU</name>
<dbReference type="Proteomes" id="UP000204221">
    <property type="component" value="Chromosome"/>
</dbReference>
<dbReference type="KEGG" id="ahg:AHOG_15855"/>
<proteinExistence type="predicted"/>
<feature type="region of interest" description="Disordered" evidence="1">
    <location>
        <begin position="159"/>
        <end position="254"/>
    </location>
</feature>